<keyword evidence="6" id="KW-1185">Reference proteome</keyword>
<keyword evidence="1" id="KW-0805">Transcription regulation</keyword>
<dbReference type="PANTHER" id="PTHR44688:SF16">
    <property type="entry name" value="DNA-BINDING TRANSCRIPTIONAL ACTIVATOR DEVR_DOSR"/>
    <property type="match status" value="1"/>
</dbReference>
<keyword evidence="3" id="KW-0804">Transcription</keyword>
<dbReference type="Pfam" id="PF25873">
    <property type="entry name" value="WHD_MalT"/>
    <property type="match status" value="1"/>
</dbReference>
<accession>A0A9X3S591</accession>
<dbReference type="SMART" id="SM00421">
    <property type="entry name" value="HTH_LUXR"/>
    <property type="match status" value="1"/>
</dbReference>
<dbReference type="GO" id="GO:0003677">
    <property type="term" value="F:DNA binding"/>
    <property type="evidence" value="ECO:0007669"/>
    <property type="project" value="UniProtKB-KW"/>
</dbReference>
<organism evidence="5 6">
    <name type="scientific">Solirubrobacter ginsenosidimutans</name>
    <dbReference type="NCBI Taxonomy" id="490573"/>
    <lineage>
        <taxon>Bacteria</taxon>
        <taxon>Bacillati</taxon>
        <taxon>Actinomycetota</taxon>
        <taxon>Thermoleophilia</taxon>
        <taxon>Solirubrobacterales</taxon>
        <taxon>Solirubrobacteraceae</taxon>
        <taxon>Solirubrobacter</taxon>
    </lineage>
</organism>
<keyword evidence="2" id="KW-0238">DNA-binding</keyword>
<dbReference type="Pfam" id="PF13401">
    <property type="entry name" value="AAA_22"/>
    <property type="match status" value="1"/>
</dbReference>
<evidence type="ECO:0000256" key="2">
    <source>
        <dbReference type="ARBA" id="ARBA00023125"/>
    </source>
</evidence>
<evidence type="ECO:0000259" key="4">
    <source>
        <dbReference type="SMART" id="SM00421"/>
    </source>
</evidence>
<dbReference type="InterPro" id="IPR027417">
    <property type="entry name" value="P-loop_NTPase"/>
</dbReference>
<dbReference type="InterPro" id="IPR036388">
    <property type="entry name" value="WH-like_DNA-bd_sf"/>
</dbReference>
<evidence type="ECO:0000256" key="1">
    <source>
        <dbReference type="ARBA" id="ARBA00023015"/>
    </source>
</evidence>
<dbReference type="InterPro" id="IPR000792">
    <property type="entry name" value="Tscrpt_reg_LuxR_C"/>
</dbReference>
<dbReference type="Gene3D" id="3.40.50.300">
    <property type="entry name" value="P-loop containing nucleotide triphosphate hydrolases"/>
    <property type="match status" value="1"/>
</dbReference>
<dbReference type="GO" id="GO:0006355">
    <property type="term" value="P:regulation of DNA-templated transcription"/>
    <property type="evidence" value="ECO:0007669"/>
    <property type="project" value="InterPro"/>
</dbReference>
<dbReference type="SUPFAM" id="SSF52540">
    <property type="entry name" value="P-loop containing nucleoside triphosphate hydrolases"/>
    <property type="match status" value="1"/>
</dbReference>
<proteinExistence type="predicted"/>
<sequence length="755" mass="81986">MTPAELPYELIEAKLAPLELRPDTVAKTELIDRFRASSARAASVVAPAGFGKTTLLAHLAELDGRSFAMVALDERDNDPVVLLRYVTAALDRVEPVPVPVFEALSTPGRSVWATCVPRLCAALSAAANPVVLVLDDVHLVSDPTCMDVVAALIDHIPERSRIVLSSREEPALPLPLLRSQGRVLEIGAGDLRLNVEEAAALLRNAGVDLDDAAVAELVERTEGWPAGLYLAALSLQAGRAGPQAVQAFGGDDRFVTDYLRSELLAQLTDQEVRFLTRTSVLDRMCGGLCDAVVGQHDSSRELVTLERRNHFVVPLERSRTWYRYHHLFRDLLRSELGLREPEIARELNRRAMAWCERNGMAEPALHYAHEAGDTDAVTRLIEQLLLPAWYSGRVATVESWLAWYDDALLRRYPTIAVLGAWVYFLTGRPAEGARCERAAQMSTASPVLPDGSASIEPWIAALRTSTCPDGIESMLADAELTFELSPDGWFRPAAQLAAGVAHVLLGDPDRGREALLLASEIAASAGASEDGTAALAELAFVAMEADSWDEAAVHAARAVSVVEKAGLDDYIVSGLALAATARIAIQHGDVRQAREDVARIHRVRPLLNHGLPWLSVQIGLELTRLHLALGEAGVAGTVLGEAEAILRVRPRLGTLAVLARELRQRVAATSIPSGQWAMSLTAAELRLLPLLTTHLAFPQIGERLFLSRTTIKTQASSIYRKFGVASRDEAIERAVELGLLEDSRYPARADTITSR</sequence>
<dbReference type="SUPFAM" id="SSF48452">
    <property type="entry name" value="TPR-like"/>
    <property type="match status" value="1"/>
</dbReference>
<dbReference type="Gene3D" id="1.25.40.10">
    <property type="entry name" value="Tetratricopeptide repeat domain"/>
    <property type="match status" value="1"/>
</dbReference>
<dbReference type="InterPro" id="IPR011990">
    <property type="entry name" value="TPR-like_helical_dom_sf"/>
</dbReference>
<feature type="domain" description="HTH luxR-type" evidence="4">
    <location>
        <begin position="677"/>
        <end position="734"/>
    </location>
</feature>
<protein>
    <submittedName>
        <fullName evidence="5">LuxR C-terminal-related transcriptional regulator</fullName>
    </submittedName>
</protein>
<dbReference type="Proteomes" id="UP001149140">
    <property type="component" value="Unassembled WGS sequence"/>
</dbReference>
<dbReference type="Gene3D" id="1.10.10.10">
    <property type="entry name" value="Winged helix-like DNA-binding domain superfamily/Winged helix DNA-binding domain"/>
    <property type="match status" value="1"/>
</dbReference>
<dbReference type="RefSeq" id="WP_270040589.1">
    <property type="nucleotide sequence ID" value="NZ_JAPDOD010000011.1"/>
</dbReference>
<evidence type="ECO:0000313" key="5">
    <source>
        <dbReference type="EMBL" id="MDA0161383.1"/>
    </source>
</evidence>
<dbReference type="InterPro" id="IPR016032">
    <property type="entry name" value="Sig_transdc_resp-reg_C-effctor"/>
</dbReference>
<dbReference type="InterPro" id="IPR059106">
    <property type="entry name" value="WHD_MalT"/>
</dbReference>
<dbReference type="InterPro" id="IPR049945">
    <property type="entry name" value="AAA_22"/>
</dbReference>
<dbReference type="SUPFAM" id="SSF46894">
    <property type="entry name" value="C-terminal effector domain of the bipartite response regulators"/>
    <property type="match status" value="1"/>
</dbReference>
<gene>
    <name evidence="5" type="ORF">OM076_13985</name>
</gene>
<reference evidence="5" key="1">
    <citation type="submission" date="2022-10" db="EMBL/GenBank/DDBJ databases">
        <title>The WGS of Solirubrobacter ginsenosidimutans DSM 21036.</title>
        <authorList>
            <person name="Jiang Z."/>
        </authorList>
    </citation>
    <scope>NUCLEOTIDE SEQUENCE</scope>
    <source>
        <strain evidence="5">DSM 21036</strain>
    </source>
</reference>
<dbReference type="GO" id="GO:0016887">
    <property type="term" value="F:ATP hydrolysis activity"/>
    <property type="evidence" value="ECO:0007669"/>
    <property type="project" value="InterPro"/>
</dbReference>
<dbReference type="Pfam" id="PF00196">
    <property type="entry name" value="GerE"/>
    <property type="match status" value="1"/>
</dbReference>
<dbReference type="EMBL" id="JAPDOD010000011">
    <property type="protein sequence ID" value="MDA0161383.1"/>
    <property type="molecule type" value="Genomic_DNA"/>
</dbReference>
<name>A0A9X3S591_9ACTN</name>
<evidence type="ECO:0000313" key="6">
    <source>
        <dbReference type="Proteomes" id="UP001149140"/>
    </source>
</evidence>
<comment type="caution">
    <text evidence="5">The sequence shown here is derived from an EMBL/GenBank/DDBJ whole genome shotgun (WGS) entry which is preliminary data.</text>
</comment>
<evidence type="ECO:0000256" key="3">
    <source>
        <dbReference type="ARBA" id="ARBA00023163"/>
    </source>
</evidence>
<dbReference type="AlphaFoldDB" id="A0A9X3S591"/>
<dbReference type="PANTHER" id="PTHR44688">
    <property type="entry name" value="DNA-BINDING TRANSCRIPTIONAL ACTIVATOR DEVR_DOSR"/>
    <property type="match status" value="1"/>
</dbReference>